<name>M4VI13_9BACT</name>
<evidence type="ECO:0000256" key="9">
    <source>
        <dbReference type="ARBA" id="ARBA00023306"/>
    </source>
</evidence>
<dbReference type="EC" id="5.2.1.8" evidence="3 11"/>
<dbReference type="Gene3D" id="3.10.50.40">
    <property type="match status" value="1"/>
</dbReference>
<dbReference type="GO" id="GO:0043022">
    <property type="term" value="F:ribosome binding"/>
    <property type="evidence" value="ECO:0007669"/>
    <property type="project" value="TreeGrafter"/>
</dbReference>
<keyword evidence="7 11" id="KW-0143">Chaperone</keyword>
<dbReference type="FunFam" id="3.10.50.40:FF:000001">
    <property type="entry name" value="Trigger factor"/>
    <property type="match status" value="1"/>
</dbReference>
<evidence type="ECO:0000256" key="2">
    <source>
        <dbReference type="ARBA" id="ARBA00005464"/>
    </source>
</evidence>
<dbReference type="GO" id="GO:0051083">
    <property type="term" value="P:'de novo' cotranslational protein folding"/>
    <property type="evidence" value="ECO:0007669"/>
    <property type="project" value="TreeGrafter"/>
</dbReference>
<comment type="subcellular location">
    <subcellularLocation>
        <location evidence="11">Cytoplasm</location>
    </subcellularLocation>
    <text evidence="11">About half TF is bound to the ribosome near the polypeptide exit tunnel while the other half is free in the cytoplasm.</text>
</comment>
<organism evidence="16 17">
    <name type="scientific">Micavibrio aeruginosavorus EPB</name>
    <dbReference type="NCBI Taxonomy" id="349215"/>
    <lineage>
        <taxon>Bacteria</taxon>
        <taxon>Pseudomonadati</taxon>
        <taxon>Bdellovibrionota</taxon>
        <taxon>Bdellovibrionia</taxon>
        <taxon>Bdellovibrionales</taxon>
        <taxon>Pseudobdellovibrionaceae</taxon>
        <taxon>Micavibrio</taxon>
    </lineage>
</organism>
<evidence type="ECO:0000256" key="7">
    <source>
        <dbReference type="ARBA" id="ARBA00023186"/>
    </source>
</evidence>
<evidence type="ECO:0000256" key="5">
    <source>
        <dbReference type="ARBA" id="ARBA00022618"/>
    </source>
</evidence>
<proteinExistence type="inferred from homology"/>
<dbReference type="GO" id="GO:0015031">
    <property type="term" value="P:protein transport"/>
    <property type="evidence" value="ECO:0007669"/>
    <property type="project" value="UniProtKB-UniRule"/>
</dbReference>
<dbReference type="InterPro" id="IPR001179">
    <property type="entry name" value="PPIase_FKBP_dom"/>
</dbReference>
<dbReference type="InterPro" id="IPR036611">
    <property type="entry name" value="Trigger_fac_ribosome-bd_sf"/>
</dbReference>
<dbReference type="STRING" id="349215.A11S_1314"/>
<evidence type="ECO:0000313" key="17">
    <source>
        <dbReference type="Proteomes" id="UP000011932"/>
    </source>
</evidence>
<keyword evidence="5 11" id="KW-0132">Cell division</keyword>
<comment type="function">
    <text evidence="11">Involved in protein export. Acts as a chaperone by maintaining the newly synthesized protein in an open conformation. Functions as a peptidyl-prolyl cis-trans isomerase.</text>
</comment>
<evidence type="ECO:0000256" key="11">
    <source>
        <dbReference type="HAMAP-Rule" id="MF_00303"/>
    </source>
</evidence>
<dbReference type="GO" id="GO:0005737">
    <property type="term" value="C:cytoplasm"/>
    <property type="evidence" value="ECO:0007669"/>
    <property type="project" value="UniProtKB-SubCell"/>
</dbReference>
<dbReference type="PANTHER" id="PTHR30560:SF3">
    <property type="entry name" value="TRIGGER FACTOR-LIKE PROTEIN TIG, CHLOROPLASTIC"/>
    <property type="match status" value="1"/>
</dbReference>
<sequence length="478" mass="54056">MADATTIGEQVLHFDINILQRELKMQVKELKKEGLSCQYEVTVTAQDIDAQVDVRLQEVGETISLPGFRKGKVPLKLLKQKYGRSVMAEVIEKVVNDGAQKLITEKNLRPALQPKFEVTSFDEGKDLTYTMAVELLPEFKVTDVKAIKLVKPVVKADKKEIDETLERIAKSNAEYETITESRPTKKGDVIVMDFHGRTAKDNKPHPGMHAHGAKLELGSGQFIPGFEDQLIGKNVGDKVEVKVTFPEAYHAAELSGQDAIFDVEIHEIQVAKDAKVDDDFAKKLGLDSEQALRDLVEKQIQSQYDDVSRMKLKRSLLDALDEAHDFELPQGMLDLEYNNILSQVRIERQGDLKDGKLELTTEEEDELRAIAARRVRLGLVLSEIGRENNIQITDQEMQRAVIMEAQRFPGQEGEVFEYYRKNRQALEALRAPVFEDKVVDFLFELADVSEKVVTVEELTKEDDTPYTGKKAEKSKKKA</sequence>
<dbReference type="AlphaFoldDB" id="M4VI13"/>
<dbReference type="PIRSF" id="PIRSF003095">
    <property type="entry name" value="Trigger_factor"/>
    <property type="match status" value="1"/>
</dbReference>
<evidence type="ECO:0000256" key="14">
    <source>
        <dbReference type="SAM" id="MobiDB-lite"/>
    </source>
</evidence>
<comment type="similarity">
    <text evidence="2 11 13">Belongs to the FKBP-type PPIase family. Tig subfamily.</text>
</comment>
<dbReference type="InterPro" id="IPR008880">
    <property type="entry name" value="Trigger_fac_C"/>
</dbReference>
<accession>M4VI13</accession>
<evidence type="ECO:0000256" key="8">
    <source>
        <dbReference type="ARBA" id="ARBA00023235"/>
    </source>
</evidence>
<keyword evidence="11" id="KW-0963">Cytoplasm</keyword>
<dbReference type="EMBL" id="CP003538">
    <property type="protein sequence ID" value="AGH98125.1"/>
    <property type="molecule type" value="Genomic_DNA"/>
</dbReference>
<dbReference type="InterPro" id="IPR037041">
    <property type="entry name" value="Trigger_fac_C_sf"/>
</dbReference>
<dbReference type="InterPro" id="IPR046357">
    <property type="entry name" value="PPIase_dom_sf"/>
</dbReference>
<evidence type="ECO:0000256" key="10">
    <source>
        <dbReference type="ARBA" id="ARBA00029986"/>
    </source>
</evidence>
<feature type="region of interest" description="Disordered" evidence="14">
    <location>
        <begin position="457"/>
        <end position="478"/>
    </location>
</feature>
<dbReference type="GO" id="GO:0003755">
    <property type="term" value="F:peptidyl-prolyl cis-trans isomerase activity"/>
    <property type="evidence" value="ECO:0007669"/>
    <property type="project" value="UniProtKB-UniRule"/>
</dbReference>
<evidence type="ECO:0000313" key="16">
    <source>
        <dbReference type="EMBL" id="AGH98125.1"/>
    </source>
</evidence>
<dbReference type="GO" id="GO:0043335">
    <property type="term" value="P:protein unfolding"/>
    <property type="evidence" value="ECO:0007669"/>
    <property type="project" value="TreeGrafter"/>
</dbReference>
<dbReference type="Pfam" id="PF00254">
    <property type="entry name" value="FKBP_C"/>
    <property type="match status" value="1"/>
</dbReference>
<evidence type="ECO:0000256" key="13">
    <source>
        <dbReference type="RuleBase" id="RU003914"/>
    </source>
</evidence>
<dbReference type="PATRIC" id="fig|349215.9.peg.1267"/>
<dbReference type="Gene3D" id="1.10.3120.10">
    <property type="entry name" value="Trigger factor, C-terminal domain"/>
    <property type="match status" value="1"/>
</dbReference>
<dbReference type="SUPFAM" id="SSF109998">
    <property type="entry name" value="Triger factor/SurA peptide-binding domain-like"/>
    <property type="match status" value="1"/>
</dbReference>
<keyword evidence="8 11" id="KW-0413">Isomerase</keyword>
<dbReference type="PANTHER" id="PTHR30560">
    <property type="entry name" value="TRIGGER FACTOR CHAPERONE AND PEPTIDYL-PROLYL CIS/TRANS ISOMERASE"/>
    <property type="match status" value="1"/>
</dbReference>
<feature type="domain" description="PPIase FKBP-type" evidence="15">
    <location>
        <begin position="187"/>
        <end position="271"/>
    </location>
</feature>
<evidence type="ECO:0000256" key="6">
    <source>
        <dbReference type="ARBA" id="ARBA00023110"/>
    </source>
</evidence>
<protein>
    <recommendedName>
        <fullName evidence="4 11">Trigger factor</fullName>
        <shortName evidence="11">TF</shortName>
        <ecNumber evidence="3 11">5.2.1.8</ecNumber>
    </recommendedName>
    <alternativeName>
        <fullName evidence="10 11">PPIase</fullName>
    </alternativeName>
</protein>
<gene>
    <name evidence="11" type="primary">tig</name>
    <name evidence="16" type="ORF">A11S_1314</name>
</gene>
<dbReference type="KEGG" id="man:A11S_1314"/>
<evidence type="ECO:0000256" key="12">
    <source>
        <dbReference type="PROSITE-ProRule" id="PRU00277"/>
    </source>
</evidence>
<dbReference type="Pfam" id="PF05697">
    <property type="entry name" value="Trigger_N"/>
    <property type="match status" value="1"/>
</dbReference>
<dbReference type="Proteomes" id="UP000011932">
    <property type="component" value="Chromosome"/>
</dbReference>
<keyword evidence="6 11" id="KW-0697">Rotamase</keyword>
<evidence type="ECO:0000256" key="3">
    <source>
        <dbReference type="ARBA" id="ARBA00013194"/>
    </source>
</evidence>
<comment type="domain">
    <text evidence="11">Consists of 3 domains; the N-terminus binds the ribosome, the middle domain has PPIase activity, while the C-terminus has intrinsic chaperone activity on its own.</text>
</comment>
<dbReference type="SUPFAM" id="SSF54534">
    <property type="entry name" value="FKBP-like"/>
    <property type="match status" value="1"/>
</dbReference>
<dbReference type="NCBIfam" id="TIGR00115">
    <property type="entry name" value="tig"/>
    <property type="match status" value="1"/>
</dbReference>
<dbReference type="InterPro" id="IPR027304">
    <property type="entry name" value="Trigger_fact/SurA_dom_sf"/>
</dbReference>
<dbReference type="InterPro" id="IPR008881">
    <property type="entry name" value="Trigger_fac_ribosome-bd_bac"/>
</dbReference>
<evidence type="ECO:0000256" key="1">
    <source>
        <dbReference type="ARBA" id="ARBA00000971"/>
    </source>
</evidence>
<dbReference type="SUPFAM" id="SSF102735">
    <property type="entry name" value="Trigger factor ribosome-binding domain"/>
    <property type="match status" value="1"/>
</dbReference>
<dbReference type="GO" id="GO:0051301">
    <property type="term" value="P:cell division"/>
    <property type="evidence" value="ECO:0007669"/>
    <property type="project" value="UniProtKB-KW"/>
</dbReference>
<dbReference type="Pfam" id="PF05698">
    <property type="entry name" value="Trigger_C"/>
    <property type="match status" value="1"/>
</dbReference>
<dbReference type="GO" id="GO:0044183">
    <property type="term" value="F:protein folding chaperone"/>
    <property type="evidence" value="ECO:0007669"/>
    <property type="project" value="TreeGrafter"/>
</dbReference>
<keyword evidence="9 11" id="KW-0131">Cell cycle</keyword>
<dbReference type="PROSITE" id="PS50059">
    <property type="entry name" value="FKBP_PPIASE"/>
    <property type="match status" value="1"/>
</dbReference>
<comment type="catalytic activity">
    <reaction evidence="1 11 12">
        <text>[protein]-peptidylproline (omega=180) = [protein]-peptidylproline (omega=0)</text>
        <dbReference type="Rhea" id="RHEA:16237"/>
        <dbReference type="Rhea" id="RHEA-COMP:10747"/>
        <dbReference type="Rhea" id="RHEA-COMP:10748"/>
        <dbReference type="ChEBI" id="CHEBI:83833"/>
        <dbReference type="ChEBI" id="CHEBI:83834"/>
        <dbReference type="EC" id="5.2.1.8"/>
    </reaction>
</comment>
<dbReference type="InterPro" id="IPR005215">
    <property type="entry name" value="Trig_fac"/>
</dbReference>
<reference evidence="16 17" key="1">
    <citation type="journal article" date="2013" name="ISME J.">
        <title>By their genes ye shall know them: genomic signatures of predatory bacteria.</title>
        <authorList>
            <person name="Pasternak Z."/>
            <person name="Pietrokovski S."/>
            <person name="Rotem O."/>
            <person name="Gophna U."/>
            <person name="Lurie-Weinberger M.N."/>
            <person name="Jurkevitch E."/>
        </authorList>
    </citation>
    <scope>NUCLEOTIDE SEQUENCE [LARGE SCALE GENOMIC DNA]</scope>
    <source>
        <strain evidence="16">EPB</strain>
    </source>
</reference>
<evidence type="ECO:0000259" key="15">
    <source>
        <dbReference type="PROSITE" id="PS50059"/>
    </source>
</evidence>
<evidence type="ECO:0000256" key="4">
    <source>
        <dbReference type="ARBA" id="ARBA00016902"/>
    </source>
</evidence>
<dbReference type="Gene3D" id="3.30.70.1050">
    <property type="entry name" value="Trigger factor ribosome-binding domain"/>
    <property type="match status" value="1"/>
</dbReference>
<dbReference type="HAMAP" id="MF_00303">
    <property type="entry name" value="Trigger_factor_Tig"/>
    <property type="match status" value="1"/>
</dbReference>
<dbReference type="HOGENOM" id="CLU_033058_2_2_5"/>